<keyword evidence="1" id="KW-1133">Transmembrane helix</keyword>
<reference evidence="2 3" key="1">
    <citation type="submission" date="2017-09" db="EMBL/GenBank/DDBJ databases">
        <title>Evaluation of Pacific Biosciences Sequencing Technology to Finishing C. thermocellum Genome Sequences.</title>
        <authorList>
            <person name="Brown S."/>
        </authorList>
    </citation>
    <scope>NUCLEOTIDE SEQUENCE [LARGE SCALE GENOMIC DNA]</scope>
    <source>
        <strain evidence="2 3">AD2</strain>
    </source>
</reference>
<feature type="transmembrane region" description="Helical" evidence="1">
    <location>
        <begin position="21"/>
        <end position="41"/>
    </location>
</feature>
<evidence type="ECO:0000256" key="1">
    <source>
        <dbReference type="SAM" id="Phobius"/>
    </source>
</evidence>
<dbReference type="GeneID" id="35804682"/>
<evidence type="ECO:0008006" key="4">
    <source>
        <dbReference type="Google" id="ProtNLM"/>
    </source>
</evidence>
<accession>A0AB36TIQ9</accession>
<protein>
    <recommendedName>
        <fullName evidence="4">TadE-like protein</fullName>
    </recommendedName>
</protein>
<gene>
    <name evidence="2" type="ORF">M972_112611</name>
</gene>
<evidence type="ECO:0000313" key="2">
    <source>
        <dbReference type="EMBL" id="PFH03797.1"/>
    </source>
</evidence>
<proteinExistence type="predicted"/>
<sequence>MNILKELLKKKDGSLTVEAAISLPLFMCVFLSIAFFMKVVYIHNNVQYAINGAANEVATYSYLYSISGLQKVNDAITETTDEYGTTASEHTKEILEAFDALGDISQQSLESFKGLAAGDTTQIDKLKELYEEGKISVGTVQKVIGEVKENPRKEFISVASLFFSAGYEKIKSELSEPLIKLFMRKYIDERIFNSKGGPGAYIVVKEGKDPLDAFSFNNRIFTDNKSIDIRVKYKIKTSLPINILPEISIEQRATVRGWMDGDKSAPVKEEPKEESLWDKAPFEYGKVITEKELEKYPDKYPNSGHIYEVRSINLDCETYKDIKKAKSSLKSSINKFSSKTKDVAEITSRTFIIVIPEGTLTDEIKAMLEELKSEAASGTPSIEVIYKEGYGRQSNVSDSSEEEK</sequence>
<dbReference type="EMBL" id="PDBW01000001">
    <property type="protein sequence ID" value="PFH03797.1"/>
    <property type="molecule type" value="Genomic_DNA"/>
</dbReference>
<organism evidence="2 3">
    <name type="scientific">Acetivibrio thermocellus AD2</name>
    <dbReference type="NCBI Taxonomy" id="1138384"/>
    <lineage>
        <taxon>Bacteria</taxon>
        <taxon>Bacillati</taxon>
        <taxon>Bacillota</taxon>
        <taxon>Clostridia</taxon>
        <taxon>Eubacteriales</taxon>
        <taxon>Oscillospiraceae</taxon>
        <taxon>Acetivibrio</taxon>
    </lineage>
</organism>
<comment type="caution">
    <text evidence="2">The sequence shown here is derived from an EMBL/GenBank/DDBJ whole genome shotgun (WGS) entry which is preliminary data.</text>
</comment>
<dbReference type="Proteomes" id="UP000223596">
    <property type="component" value="Unassembled WGS sequence"/>
</dbReference>
<dbReference type="AlphaFoldDB" id="A0AB36TIQ9"/>
<keyword evidence="1" id="KW-0472">Membrane</keyword>
<evidence type="ECO:0000313" key="3">
    <source>
        <dbReference type="Proteomes" id="UP000223596"/>
    </source>
</evidence>
<name>A0AB36TIQ9_ACETH</name>
<keyword evidence="1" id="KW-0812">Transmembrane</keyword>
<dbReference type="RefSeq" id="WP_003513736.1">
    <property type="nucleotide sequence ID" value="NZ_CP013828.1"/>
</dbReference>